<organism evidence="5 6">
    <name type="scientific">Chloebia gouldiae</name>
    <name type="common">Gouldian finch</name>
    <name type="synonym">Erythrura gouldiae</name>
    <dbReference type="NCBI Taxonomy" id="44316"/>
    <lineage>
        <taxon>Eukaryota</taxon>
        <taxon>Metazoa</taxon>
        <taxon>Chordata</taxon>
        <taxon>Craniata</taxon>
        <taxon>Vertebrata</taxon>
        <taxon>Euteleostomi</taxon>
        <taxon>Archelosauria</taxon>
        <taxon>Archosauria</taxon>
        <taxon>Dinosauria</taxon>
        <taxon>Saurischia</taxon>
        <taxon>Theropoda</taxon>
        <taxon>Coelurosauria</taxon>
        <taxon>Aves</taxon>
        <taxon>Neognathae</taxon>
        <taxon>Neoaves</taxon>
        <taxon>Telluraves</taxon>
        <taxon>Australaves</taxon>
        <taxon>Passeriformes</taxon>
        <taxon>Passeroidea</taxon>
        <taxon>Passeridae</taxon>
        <taxon>Chloebia</taxon>
    </lineage>
</organism>
<name>A0A3L8SHQ7_CHLGU</name>
<dbReference type="InterPro" id="IPR051228">
    <property type="entry name" value="NADPH_Oxidase/PX-Domain"/>
</dbReference>
<dbReference type="InterPro" id="IPR001452">
    <property type="entry name" value="SH3_domain"/>
</dbReference>
<evidence type="ECO:0000256" key="1">
    <source>
        <dbReference type="ARBA" id="ARBA00022443"/>
    </source>
</evidence>
<keyword evidence="6" id="KW-1185">Reference proteome</keyword>
<keyword evidence="1" id="KW-0728">SH3 domain</keyword>
<dbReference type="GO" id="GO:0005737">
    <property type="term" value="C:cytoplasm"/>
    <property type="evidence" value="ECO:0007669"/>
    <property type="project" value="TreeGrafter"/>
</dbReference>
<evidence type="ECO:0000313" key="5">
    <source>
        <dbReference type="EMBL" id="RLW02242.1"/>
    </source>
</evidence>
<dbReference type="Gene3D" id="2.30.30.40">
    <property type="entry name" value="SH3 Domains"/>
    <property type="match status" value="2"/>
</dbReference>
<protein>
    <recommendedName>
        <fullName evidence="4">SH3 domain-containing protein</fullName>
    </recommendedName>
</protein>
<sequence length="259" mass="28245">MALTAESPCPEEKSKGADASSEPMILEQYVVVSNYEKQENSEISLQAGEVVDVIEKNESEELLTFGSVQARGHAVVPPRPGLSPLAGSGVCWAQQSLETLGHSDPSWGLEKGCSGQAEVQSWLENLEVDAGRSKAFSQDSYSVLGEIQECLKWLYLGQQRITGFKEPSTIFSVQTTQQQDFAKDSWWFVSTAEEQGWVPATYLESQNGTRDDSDINTSKFGEAMVSSPAPCLTPNPDMLKPETALPFLLSSISVTDRIA</sequence>
<comment type="caution">
    <text evidence="5">The sequence shown here is derived from an EMBL/GenBank/DDBJ whole genome shotgun (WGS) entry which is preliminary data.</text>
</comment>
<dbReference type="InterPro" id="IPR036028">
    <property type="entry name" value="SH3-like_dom_sf"/>
</dbReference>
<evidence type="ECO:0000313" key="6">
    <source>
        <dbReference type="Proteomes" id="UP000276834"/>
    </source>
</evidence>
<accession>A0A3L8SHQ7</accession>
<evidence type="ECO:0000256" key="3">
    <source>
        <dbReference type="SAM" id="MobiDB-lite"/>
    </source>
</evidence>
<reference evidence="5 6" key="1">
    <citation type="journal article" date="2018" name="Proc. R. Soc. B">
        <title>A non-coding region near Follistatin controls head colour polymorphism in the Gouldian finch.</title>
        <authorList>
            <person name="Toomey M.B."/>
            <person name="Marques C.I."/>
            <person name="Andrade P."/>
            <person name="Araujo P.M."/>
            <person name="Sabatino S."/>
            <person name="Gazda M.A."/>
            <person name="Afonso S."/>
            <person name="Lopes R.J."/>
            <person name="Corbo J.C."/>
            <person name="Carneiro M."/>
        </authorList>
    </citation>
    <scope>NUCLEOTIDE SEQUENCE [LARGE SCALE GENOMIC DNA]</scope>
    <source>
        <strain evidence="5">Red01</strain>
        <tissue evidence="5">Muscle</tissue>
    </source>
</reference>
<evidence type="ECO:0000256" key="2">
    <source>
        <dbReference type="ARBA" id="ARBA00022737"/>
    </source>
</evidence>
<gene>
    <name evidence="5" type="ORF">DV515_00007337</name>
</gene>
<feature type="region of interest" description="Disordered" evidence="3">
    <location>
        <begin position="1"/>
        <end position="21"/>
    </location>
</feature>
<dbReference type="Pfam" id="PF07653">
    <property type="entry name" value="SH3_2"/>
    <property type="match status" value="1"/>
</dbReference>
<feature type="domain" description="SH3" evidence="4">
    <location>
        <begin position="29"/>
        <end position="68"/>
    </location>
</feature>
<dbReference type="GO" id="GO:0042554">
    <property type="term" value="P:superoxide anion generation"/>
    <property type="evidence" value="ECO:0007669"/>
    <property type="project" value="TreeGrafter"/>
</dbReference>
<dbReference type="GO" id="GO:0016176">
    <property type="term" value="F:superoxide-generating NADPH oxidase activator activity"/>
    <property type="evidence" value="ECO:0007669"/>
    <property type="project" value="TreeGrafter"/>
</dbReference>
<dbReference type="EMBL" id="QUSF01000019">
    <property type="protein sequence ID" value="RLW02242.1"/>
    <property type="molecule type" value="Genomic_DNA"/>
</dbReference>
<dbReference type="SUPFAM" id="SSF50044">
    <property type="entry name" value="SH3-domain"/>
    <property type="match status" value="1"/>
</dbReference>
<keyword evidence="2" id="KW-0677">Repeat</keyword>
<dbReference type="Proteomes" id="UP000276834">
    <property type="component" value="Unassembled WGS sequence"/>
</dbReference>
<dbReference type="PANTHER" id="PTHR15706">
    <property type="entry name" value="SH3 MULTIPLE DOMAIN"/>
    <property type="match status" value="1"/>
</dbReference>
<evidence type="ECO:0000259" key="4">
    <source>
        <dbReference type="Pfam" id="PF07653"/>
    </source>
</evidence>
<dbReference type="AlphaFoldDB" id="A0A3L8SHQ7"/>
<dbReference type="PANTHER" id="PTHR15706:SF2">
    <property type="entry name" value="SH3 AND PX DOMAIN-CONTAINING PROTEIN 2A"/>
    <property type="match status" value="1"/>
</dbReference>
<proteinExistence type="predicted"/>
<dbReference type="OrthoDB" id="10255964at2759"/>